<dbReference type="EMBL" id="KN739792">
    <property type="protein sequence ID" value="KIH54063.1"/>
    <property type="molecule type" value="Genomic_DNA"/>
</dbReference>
<dbReference type="CDD" id="cd21159">
    <property type="entry name" value="XendoU"/>
    <property type="match status" value="1"/>
</dbReference>
<evidence type="ECO:0000256" key="9">
    <source>
        <dbReference type="ARBA" id="ARBA00023211"/>
    </source>
</evidence>
<dbReference type="PANTHER" id="PTHR12439:SF42">
    <property type="entry name" value="ENDORIBONUCLEASE-RELATED"/>
    <property type="match status" value="1"/>
</dbReference>
<feature type="domain" description="EndoU" evidence="13">
    <location>
        <begin position="80"/>
        <end position="344"/>
    </location>
</feature>
<dbReference type="GO" id="GO:0016787">
    <property type="term" value="F:hydrolase activity"/>
    <property type="evidence" value="ECO:0007669"/>
    <property type="project" value="UniProtKB-KW"/>
</dbReference>
<dbReference type="GO" id="GO:0004521">
    <property type="term" value="F:RNA endonuclease activity"/>
    <property type="evidence" value="ECO:0007669"/>
    <property type="project" value="UniProtKB-UniRule"/>
</dbReference>
<dbReference type="SUPFAM" id="SSF142877">
    <property type="entry name" value="EndoU-like"/>
    <property type="match status" value="2"/>
</dbReference>
<dbReference type="InterPro" id="IPR018998">
    <property type="entry name" value="EndoU_C"/>
</dbReference>
<keyword evidence="10" id="KW-0456">Lyase</keyword>
<evidence type="ECO:0000256" key="3">
    <source>
        <dbReference type="ARBA" id="ARBA00011245"/>
    </source>
</evidence>
<dbReference type="InterPro" id="IPR039787">
    <property type="entry name" value="ENDOU"/>
</dbReference>
<proteinExistence type="inferred from homology"/>
<evidence type="ECO:0000256" key="12">
    <source>
        <dbReference type="SAM" id="MobiDB-lite"/>
    </source>
</evidence>
<keyword evidence="6 11" id="KW-0255">Endonuclease</keyword>
<keyword evidence="8 11" id="KW-0694">RNA-binding</keyword>
<keyword evidence="5 11" id="KW-0479">Metal-binding</keyword>
<keyword evidence="15" id="KW-1185">Reference proteome</keyword>
<evidence type="ECO:0000256" key="8">
    <source>
        <dbReference type="ARBA" id="ARBA00022884"/>
    </source>
</evidence>
<dbReference type="PROSITE" id="PS51959">
    <property type="entry name" value="ENDOU"/>
    <property type="match status" value="2"/>
</dbReference>
<dbReference type="OrthoDB" id="430326at2759"/>
<accession>A0A0C2CCK9</accession>
<reference evidence="14 15" key="1">
    <citation type="submission" date="2013-12" db="EMBL/GenBank/DDBJ databases">
        <title>Draft genome of the parsitic nematode Ancylostoma duodenale.</title>
        <authorList>
            <person name="Mitreva M."/>
        </authorList>
    </citation>
    <scope>NUCLEOTIDE SEQUENCE [LARGE SCALE GENOMIC DNA]</scope>
    <source>
        <strain evidence="14 15">Zhejiang</strain>
    </source>
</reference>
<evidence type="ECO:0000313" key="15">
    <source>
        <dbReference type="Proteomes" id="UP000054047"/>
    </source>
</evidence>
<dbReference type="AlphaFoldDB" id="A0A0C2CCK9"/>
<evidence type="ECO:0000256" key="6">
    <source>
        <dbReference type="ARBA" id="ARBA00022759"/>
    </source>
</evidence>
<dbReference type="Pfam" id="PF09412">
    <property type="entry name" value="XendoU"/>
    <property type="match status" value="1"/>
</dbReference>
<feature type="domain" description="EndoU" evidence="13">
    <location>
        <begin position="1"/>
        <end position="61"/>
    </location>
</feature>
<sequence>MELNMLLNTSPEFEMAAYTLCALTGGECEFNVNGDDVNLVAKTIKVNDEIMIDDCHPYVAGAITHRPKPGTGSTKKPKPSDEKFQTLVDRMRAADVDRAGPGDYKLDFGNKVSGTSDNSDNDLFVYVNETLFQRPVYANLLALLKRKIFLNDVCEKEAPMSGLRKTQIQLLLDTWTNTEVFRLAFDYMHAKGEKHATTFEAFKKFLFNFWFGTYSRCNGPVGSSGFEHVFTGEWKKGTVGGHHSWVTYYEAQKAGKINYHGYYSTVSDLAGTFQYRWQRVFKKTGGFLFGTSPAFDFSLFTVCSLMYPGKGGCHYSIDGYSLGVTSFTQPCSAGLCLATAYPTN</sequence>
<dbReference type="GO" id="GO:0016829">
    <property type="term" value="F:lyase activity"/>
    <property type="evidence" value="ECO:0007669"/>
    <property type="project" value="UniProtKB-KW"/>
</dbReference>
<dbReference type="GO" id="GO:0046872">
    <property type="term" value="F:metal ion binding"/>
    <property type="evidence" value="ECO:0007669"/>
    <property type="project" value="UniProtKB-UniRule"/>
</dbReference>
<keyword evidence="9 11" id="KW-0464">Manganese</keyword>
<evidence type="ECO:0000256" key="2">
    <source>
        <dbReference type="ARBA" id="ARBA00010168"/>
    </source>
</evidence>
<evidence type="ECO:0000256" key="11">
    <source>
        <dbReference type="RuleBase" id="RU367085"/>
    </source>
</evidence>
<comment type="subunit">
    <text evidence="3 11">Monomer.</text>
</comment>
<evidence type="ECO:0000256" key="5">
    <source>
        <dbReference type="ARBA" id="ARBA00022723"/>
    </source>
</evidence>
<evidence type="ECO:0000256" key="1">
    <source>
        <dbReference type="ARBA" id="ARBA00001936"/>
    </source>
</evidence>
<keyword evidence="4 11" id="KW-0540">Nuclease</keyword>
<dbReference type="InterPro" id="IPR037227">
    <property type="entry name" value="EndoU-like"/>
</dbReference>
<comment type="cofactor">
    <cofactor evidence="1 11">
        <name>Mn(2+)</name>
        <dbReference type="ChEBI" id="CHEBI:29035"/>
    </cofactor>
</comment>
<name>A0A0C2CCK9_9BILA</name>
<comment type="similarity">
    <text evidence="2 11">Belongs to the ENDOU family.</text>
</comment>
<dbReference type="GO" id="GO:0003723">
    <property type="term" value="F:RNA binding"/>
    <property type="evidence" value="ECO:0007669"/>
    <property type="project" value="UniProtKB-UniRule"/>
</dbReference>
<protein>
    <submittedName>
        <fullName evidence="14">Endoribonuclease XendoU</fullName>
    </submittedName>
</protein>
<organism evidence="14 15">
    <name type="scientific">Ancylostoma duodenale</name>
    <dbReference type="NCBI Taxonomy" id="51022"/>
    <lineage>
        <taxon>Eukaryota</taxon>
        <taxon>Metazoa</taxon>
        <taxon>Ecdysozoa</taxon>
        <taxon>Nematoda</taxon>
        <taxon>Chromadorea</taxon>
        <taxon>Rhabditida</taxon>
        <taxon>Rhabditina</taxon>
        <taxon>Rhabditomorpha</taxon>
        <taxon>Strongyloidea</taxon>
        <taxon>Ancylostomatidae</taxon>
        <taxon>Ancylostomatinae</taxon>
        <taxon>Ancylostoma</taxon>
    </lineage>
</organism>
<evidence type="ECO:0000256" key="10">
    <source>
        <dbReference type="ARBA" id="ARBA00023239"/>
    </source>
</evidence>
<dbReference type="PANTHER" id="PTHR12439">
    <property type="entry name" value="PLACENTAL PROTEIN 11-RELATED"/>
    <property type="match status" value="1"/>
</dbReference>
<evidence type="ECO:0000256" key="4">
    <source>
        <dbReference type="ARBA" id="ARBA00022722"/>
    </source>
</evidence>
<evidence type="ECO:0000256" key="7">
    <source>
        <dbReference type="ARBA" id="ARBA00022801"/>
    </source>
</evidence>
<feature type="region of interest" description="Disordered" evidence="12">
    <location>
        <begin position="63"/>
        <end position="82"/>
    </location>
</feature>
<keyword evidence="7 11" id="KW-0378">Hydrolase</keyword>
<dbReference type="Proteomes" id="UP000054047">
    <property type="component" value="Unassembled WGS sequence"/>
</dbReference>
<evidence type="ECO:0000259" key="13">
    <source>
        <dbReference type="PROSITE" id="PS51959"/>
    </source>
</evidence>
<gene>
    <name evidence="14" type="ORF">ANCDUO_15792</name>
</gene>
<evidence type="ECO:0000313" key="14">
    <source>
        <dbReference type="EMBL" id="KIH54063.1"/>
    </source>
</evidence>